<name>A0AAN7BZ46_9PEZI</name>
<sequence length="227" mass="25944">MKFLCDICQWSWPRRRKEKTPTTLSNSEPIVTKEIQNVSKKTEEQSPLPSPIIHEPDCVIDVEAIFSDTSAPTTISLFFSHVQYAHIYAEQLRANLIQLIDNDGPPFVCNWYLKYEQDADDQKHIKLTIANSDPHADKAVFLPGSSDKSVVFLSSDDAERWERLTGLWKLSPSQSLNVRELVPTIMKAEDFRKVLEASTRVSDIAWSHSVGLGKCSRSYELLKRNFF</sequence>
<proteinExistence type="predicted"/>
<protein>
    <submittedName>
        <fullName evidence="1">Uncharacterized protein</fullName>
    </submittedName>
</protein>
<reference evidence="1" key="1">
    <citation type="journal article" date="2023" name="Mol. Phylogenet. Evol.">
        <title>Genome-scale phylogeny and comparative genomics of the fungal order Sordariales.</title>
        <authorList>
            <person name="Hensen N."/>
            <person name="Bonometti L."/>
            <person name="Westerberg I."/>
            <person name="Brannstrom I.O."/>
            <person name="Guillou S."/>
            <person name="Cros-Aarteil S."/>
            <person name="Calhoun S."/>
            <person name="Haridas S."/>
            <person name="Kuo A."/>
            <person name="Mondo S."/>
            <person name="Pangilinan J."/>
            <person name="Riley R."/>
            <person name="LaButti K."/>
            <person name="Andreopoulos B."/>
            <person name="Lipzen A."/>
            <person name="Chen C."/>
            <person name="Yan M."/>
            <person name="Daum C."/>
            <person name="Ng V."/>
            <person name="Clum A."/>
            <person name="Steindorff A."/>
            <person name="Ohm R.A."/>
            <person name="Martin F."/>
            <person name="Silar P."/>
            <person name="Natvig D.O."/>
            <person name="Lalanne C."/>
            <person name="Gautier V."/>
            <person name="Ament-Velasquez S.L."/>
            <person name="Kruys A."/>
            <person name="Hutchinson M.I."/>
            <person name="Powell A.J."/>
            <person name="Barry K."/>
            <person name="Miller A.N."/>
            <person name="Grigoriev I.V."/>
            <person name="Debuchy R."/>
            <person name="Gladieux P."/>
            <person name="Hiltunen Thoren M."/>
            <person name="Johannesson H."/>
        </authorList>
    </citation>
    <scope>NUCLEOTIDE SEQUENCE</scope>
    <source>
        <strain evidence="1">CBS 990.96</strain>
    </source>
</reference>
<organism evidence="1 2">
    <name type="scientific">Podospora fimiseda</name>
    <dbReference type="NCBI Taxonomy" id="252190"/>
    <lineage>
        <taxon>Eukaryota</taxon>
        <taxon>Fungi</taxon>
        <taxon>Dikarya</taxon>
        <taxon>Ascomycota</taxon>
        <taxon>Pezizomycotina</taxon>
        <taxon>Sordariomycetes</taxon>
        <taxon>Sordariomycetidae</taxon>
        <taxon>Sordariales</taxon>
        <taxon>Podosporaceae</taxon>
        <taxon>Podospora</taxon>
    </lineage>
</organism>
<dbReference type="AlphaFoldDB" id="A0AAN7BZ46"/>
<dbReference type="Proteomes" id="UP001301958">
    <property type="component" value="Unassembled WGS sequence"/>
</dbReference>
<comment type="caution">
    <text evidence="1">The sequence shown here is derived from an EMBL/GenBank/DDBJ whole genome shotgun (WGS) entry which is preliminary data.</text>
</comment>
<accession>A0AAN7BZ46</accession>
<evidence type="ECO:0000313" key="1">
    <source>
        <dbReference type="EMBL" id="KAK4231608.1"/>
    </source>
</evidence>
<keyword evidence="2" id="KW-1185">Reference proteome</keyword>
<gene>
    <name evidence="1" type="ORF">QBC38DRAFT_466176</name>
</gene>
<evidence type="ECO:0000313" key="2">
    <source>
        <dbReference type="Proteomes" id="UP001301958"/>
    </source>
</evidence>
<reference evidence="1" key="2">
    <citation type="submission" date="2023-05" db="EMBL/GenBank/DDBJ databases">
        <authorList>
            <consortium name="Lawrence Berkeley National Laboratory"/>
            <person name="Steindorff A."/>
            <person name="Hensen N."/>
            <person name="Bonometti L."/>
            <person name="Westerberg I."/>
            <person name="Brannstrom I.O."/>
            <person name="Guillou S."/>
            <person name="Cros-Aarteil S."/>
            <person name="Calhoun S."/>
            <person name="Haridas S."/>
            <person name="Kuo A."/>
            <person name="Mondo S."/>
            <person name="Pangilinan J."/>
            <person name="Riley R."/>
            <person name="Labutti K."/>
            <person name="Andreopoulos B."/>
            <person name="Lipzen A."/>
            <person name="Chen C."/>
            <person name="Yanf M."/>
            <person name="Daum C."/>
            <person name="Ng V."/>
            <person name="Clum A."/>
            <person name="Ohm R."/>
            <person name="Martin F."/>
            <person name="Silar P."/>
            <person name="Natvig D."/>
            <person name="Lalanne C."/>
            <person name="Gautier V."/>
            <person name="Ament-Velasquez S.L."/>
            <person name="Kruys A."/>
            <person name="Hutchinson M.I."/>
            <person name="Powell A.J."/>
            <person name="Barry K."/>
            <person name="Miller A.N."/>
            <person name="Grigoriev I.V."/>
            <person name="Debuchy R."/>
            <person name="Gladieux P."/>
            <person name="Thoren M.H."/>
            <person name="Johannesson H."/>
        </authorList>
    </citation>
    <scope>NUCLEOTIDE SEQUENCE</scope>
    <source>
        <strain evidence="1">CBS 990.96</strain>
    </source>
</reference>
<dbReference type="EMBL" id="MU865292">
    <property type="protein sequence ID" value="KAK4231608.1"/>
    <property type="molecule type" value="Genomic_DNA"/>
</dbReference>